<feature type="compositionally biased region" description="Basic and acidic residues" evidence="1">
    <location>
        <begin position="76"/>
        <end position="92"/>
    </location>
</feature>
<feature type="compositionally biased region" description="Basic and acidic residues" evidence="1">
    <location>
        <begin position="112"/>
        <end position="122"/>
    </location>
</feature>
<protein>
    <submittedName>
        <fullName evidence="2">Uncharacterized protein</fullName>
    </submittedName>
</protein>
<accession>A0A8H4XH80</accession>
<evidence type="ECO:0000313" key="2">
    <source>
        <dbReference type="EMBL" id="KAF4974377.1"/>
    </source>
</evidence>
<keyword evidence="3" id="KW-1185">Reference proteome</keyword>
<feature type="compositionally biased region" description="Basic and acidic residues" evidence="1">
    <location>
        <begin position="141"/>
        <end position="154"/>
    </location>
</feature>
<feature type="compositionally biased region" description="Basic residues" evidence="1">
    <location>
        <begin position="101"/>
        <end position="111"/>
    </location>
</feature>
<feature type="compositionally biased region" description="Basic and acidic residues" evidence="1">
    <location>
        <begin position="29"/>
        <end position="38"/>
    </location>
</feature>
<name>A0A8H4XH80_9HYPO</name>
<sequence length="372" mass="41991">MAVGSFLRSLLSMCSSSRKSSHKTQQTKKTRDGTHPDHQQPLPRARARDFRENQGYERAQGDTWPAPREQQPRAQPYRESREPLRARADVKTIPRKPLPVPKRKPVPVRRKPVPERVQECSDHQPPNARNPHNDQAPSTEPRLERSPRRHEASEPHNSSGAGSTVGVVSATDRAMSPETIREVIELIAVRFSHIPYAVSGLAAMAYYGYDVKPFKVSIICPEHTHEALKCWARAQGMLAIPRRQDIWGVTTADGLIRQFRVRFPHDFQDAHMVRAGTSSVAILSLAGLADEIARTYVNELKHADLGRQGALAKELMWVLQRIIVSGLEEHVLKPERAPHLVRETFWLPFTLSYPDSVPLFKAAGWTIPNDGW</sequence>
<dbReference type="Proteomes" id="UP000635477">
    <property type="component" value="Unassembled WGS sequence"/>
</dbReference>
<reference evidence="2" key="1">
    <citation type="journal article" date="2020" name="BMC Genomics">
        <title>Correction to: Identification and distribution of gene clusters required for synthesis of sphingolipid metabolism inhibitors in diverse species of the filamentous fungus Fusarium.</title>
        <authorList>
            <person name="Kim H.S."/>
            <person name="Lohmar J.M."/>
            <person name="Busman M."/>
            <person name="Brown D.W."/>
            <person name="Naumann T.A."/>
            <person name="Divon H.H."/>
            <person name="Lysoe E."/>
            <person name="Uhlig S."/>
            <person name="Proctor R.H."/>
        </authorList>
    </citation>
    <scope>NUCLEOTIDE SEQUENCE</scope>
    <source>
        <strain evidence="2">NRRL 22465</strain>
    </source>
</reference>
<feature type="compositionally biased region" description="Basic and acidic residues" evidence="1">
    <location>
        <begin position="46"/>
        <end position="55"/>
    </location>
</feature>
<dbReference type="OrthoDB" id="5236058at2759"/>
<evidence type="ECO:0000313" key="3">
    <source>
        <dbReference type="Proteomes" id="UP000635477"/>
    </source>
</evidence>
<dbReference type="AlphaFoldDB" id="A0A8H4XH80"/>
<feature type="compositionally biased region" description="Low complexity" evidence="1">
    <location>
        <begin position="65"/>
        <end position="75"/>
    </location>
</feature>
<proteinExistence type="predicted"/>
<reference evidence="2" key="2">
    <citation type="submission" date="2020-05" db="EMBL/GenBank/DDBJ databases">
        <authorList>
            <person name="Kim H.-S."/>
            <person name="Proctor R.H."/>
            <person name="Brown D.W."/>
        </authorList>
    </citation>
    <scope>NUCLEOTIDE SEQUENCE</scope>
    <source>
        <strain evidence="2">NRRL 22465</strain>
    </source>
</reference>
<feature type="compositionally biased region" description="Low complexity" evidence="1">
    <location>
        <begin position="158"/>
        <end position="168"/>
    </location>
</feature>
<feature type="compositionally biased region" description="Basic residues" evidence="1">
    <location>
        <begin position="19"/>
        <end position="28"/>
    </location>
</feature>
<evidence type="ECO:0000256" key="1">
    <source>
        <dbReference type="SAM" id="MobiDB-lite"/>
    </source>
</evidence>
<feature type="region of interest" description="Disordered" evidence="1">
    <location>
        <begin position="14"/>
        <end position="168"/>
    </location>
</feature>
<comment type="caution">
    <text evidence="2">The sequence shown here is derived from an EMBL/GenBank/DDBJ whole genome shotgun (WGS) entry which is preliminary data.</text>
</comment>
<gene>
    <name evidence="2" type="ORF">FZEAL_8709</name>
</gene>
<dbReference type="EMBL" id="JABEYC010000762">
    <property type="protein sequence ID" value="KAF4974377.1"/>
    <property type="molecule type" value="Genomic_DNA"/>
</dbReference>
<organism evidence="2 3">
    <name type="scientific">Fusarium zealandicum</name>
    <dbReference type="NCBI Taxonomy" id="1053134"/>
    <lineage>
        <taxon>Eukaryota</taxon>
        <taxon>Fungi</taxon>
        <taxon>Dikarya</taxon>
        <taxon>Ascomycota</taxon>
        <taxon>Pezizomycotina</taxon>
        <taxon>Sordariomycetes</taxon>
        <taxon>Hypocreomycetidae</taxon>
        <taxon>Hypocreales</taxon>
        <taxon>Nectriaceae</taxon>
        <taxon>Fusarium</taxon>
        <taxon>Fusarium staphyleae species complex</taxon>
    </lineage>
</organism>